<dbReference type="Gene3D" id="3.40.630.30">
    <property type="match status" value="1"/>
</dbReference>
<dbReference type="SUPFAM" id="SSF55729">
    <property type="entry name" value="Acyl-CoA N-acyltransferases (Nat)"/>
    <property type="match status" value="1"/>
</dbReference>
<reference evidence="3 4" key="1">
    <citation type="submission" date="2022-04" db="EMBL/GenBank/DDBJ databases">
        <title>Positive selection, recombination, and allopatry shape intraspecific diversity of widespread and dominant cyanobacteria.</title>
        <authorList>
            <person name="Wei J."/>
            <person name="Shu W."/>
            <person name="Hu C."/>
        </authorList>
    </citation>
    <scope>NUCLEOTIDE SEQUENCE [LARGE SCALE GENOMIC DNA]</scope>
    <source>
        <strain evidence="3 4">GB2-A5</strain>
    </source>
</reference>
<accession>A0ABV0JM58</accession>
<name>A0ABV0JM58_9CYAN</name>
<comment type="caution">
    <text evidence="3">The sequence shown here is derived from an EMBL/GenBank/DDBJ whole genome shotgun (WGS) entry which is preliminary data.</text>
</comment>
<feature type="transmembrane region" description="Helical" evidence="1">
    <location>
        <begin position="81"/>
        <end position="110"/>
    </location>
</feature>
<keyword evidence="1" id="KW-0472">Membrane</keyword>
<proteinExistence type="predicted"/>
<keyword evidence="1" id="KW-1133">Transmembrane helix</keyword>
<evidence type="ECO:0000259" key="2">
    <source>
        <dbReference type="PROSITE" id="PS51186"/>
    </source>
</evidence>
<dbReference type="Pfam" id="PF13508">
    <property type="entry name" value="Acetyltransf_7"/>
    <property type="match status" value="1"/>
</dbReference>
<protein>
    <submittedName>
        <fullName evidence="3">GNAT family N-acetyltransferase</fullName>
    </submittedName>
</protein>
<keyword evidence="4" id="KW-1185">Reference proteome</keyword>
<dbReference type="RefSeq" id="WP_190424809.1">
    <property type="nucleotide sequence ID" value="NZ_JAMPKK010000014.1"/>
</dbReference>
<feature type="domain" description="N-acetyltransferase" evidence="2">
    <location>
        <begin position="73"/>
        <end position="208"/>
    </location>
</feature>
<dbReference type="EMBL" id="JAMPKK010000014">
    <property type="protein sequence ID" value="MEP0864525.1"/>
    <property type="molecule type" value="Genomic_DNA"/>
</dbReference>
<organism evidence="3 4">
    <name type="scientific">Funiculus sociatus GB2-A5</name>
    <dbReference type="NCBI Taxonomy" id="2933946"/>
    <lineage>
        <taxon>Bacteria</taxon>
        <taxon>Bacillati</taxon>
        <taxon>Cyanobacteriota</taxon>
        <taxon>Cyanophyceae</taxon>
        <taxon>Coleofasciculales</taxon>
        <taxon>Coleofasciculaceae</taxon>
        <taxon>Funiculus</taxon>
    </lineage>
</organism>
<feature type="transmembrane region" description="Helical" evidence="1">
    <location>
        <begin position="44"/>
        <end position="69"/>
    </location>
</feature>
<dbReference type="InterPro" id="IPR000182">
    <property type="entry name" value="GNAT_dom"/>
</dbReference>
<dbReference type="Proteomes" id="UP001442494">
    <property type="component" value="Unassembled WGS sequence"/>
</dbReference>
<dbReference type="PROSITE" id="PS51186">
    <property type="entry name" value="GNAT"/>
    <property type="match status" value="1"/>
</dbReference>
<dbReference type="InterPro" id="IPR016181">
    <property type="entry name" value="Acyl_CoA_acyltransferase"/>
</dbReference>
<evidence type="ECO:0000313" key="3">
    <source>
        <dbReference type="EMBL" id="MEP0864525.1"/>
    </source>
</evidence>
<evidence type="ECO:0000256" key="1">
    <source>
        <dbReference type="SAM" id="Phobius"/>
    </source>
</evidence>
<evidence type="ECO:0000313" key="4">
    <source>
        <dbReference type="Proteomes" id="UP001442494"/>
    </source>
</evidence>
<sequence>MTEQPPSLPPGCIIRPARESEKWLLQKLLLQFTTSEALAFDLRIILLNFLILLLLGFFFIINIQLWILLKYFILIKFILEATIIFLFISLVVLTFGIILFLLSIFTYALVNWSRFWVIECNGTLVACGELHSSTTHSMLYYLFVTPVWRSQQLGSCLVKRLVQEAVQPLYLVCKPKLVQFYSQLGFVIVPWHDLSSPLQASFNIFKIDSKLTGISWAVMRYQS</sequence>
<dbReference type="CDD" id="cd04301">
    <property type="entry name" value="NAT_SF"/>
    <property type="match status" value="1"/>
</dbReference>
<gene>
    <name evidence="3" type="ORF">NDI37_08590</name>
</gene>
<keyword evidence="1" id="KW-0812">Transmembrane</keyword>